<organism evidence="1 2">
    <name type="scientific">Ignelater luminosus</name>
    <name type="common">Cucubano</name>
    <name type="synonym">Pyrophorus luminosus</name>
    <dbReference type="NCBI Taxonomy" id="2038154"/>
    <lineage>
        <taxon>Eukaryota</taxon>
        <taxon>Metazoa</taxon>
        <taxon>Ecdysozoa</taxon>
        <taxon>Arthropoda</taxon>
        <taxon>Hexapoda</taxon>
        <taxon>Insecta</taxon>
        <taxon>Pterygota</taxon>
        <taxon>Neoptera</taxon>
        <taxon>Endopterygota</taxon>
        <taxon>Coleoptera</taxon>
        <taxon>Polyphaga</taxon>
        <taxon>Elateriformia</taxon>
        <taxon>Elateroidea</taxon>
        <taxon>Elateridae</taxon>
        <taxon>Agrypninae</taxon>
        <taxon>Pyrophorini</taxon>
        <taxon>Ignelater</taxon>
    </lineage>
</organism>
<keyword evidence="2" id="KW-1185">Reference proteome</keyword>
<evidence type="ECO:0000313" key="1">
    <source>
        <dbReference type="EMBL" id="KAF2901609.1"/>
    </source>
</evidence>
<accession>A0A8K0DC98</accession>
<gene>
    <name evidence="1" type="ORF">ILUMI_04581</name>
</gene>
<proteinExistence type="predicted"/>
<dbReference type="OrthoDB" id="6754776at2759"/>
<sequence length="127" mass="14196">MKTSTYGMTTRDVCCLDYQLAGKNSIKHPFLKSKQAPGQDWFTAFKKRHPELTIRSREATSVARTRAFNKSVVTKSYTPLRAEVVEKKIPAHRICNVVKTSLNTVPGKNSPVVAQTGRKQVARFTSA</sequence>
<reference evidence="1" key="1">
    <citation type="submission" date="2019-08" db="EMBL/GenBank/DDBJ databases">
        <title>The genome of the North American firefly Photinus pyralis.</title>
        <authorList>
            <consortium name="Photinus pyralis genome working group"/>
            <person name="Fallon T.R."/>
            <person name="Sander Lower S.E."/>
            <person name="Weng J.-K."/>
        </authorList>
    </citation>
    <scope>NUCLEOTIDE SEQUENCE</scope>
    <source>
        <strain evidence="1">TRF0915ILg1</strain>
        <tissue evidence="1">Whole body</tissue>
    </source>
</reference>
<evidence type="ECO:0000313" key="2">
    <source>
        <dbReference type="Proteomes" id="UP000801492"/>
    </source>
</evidence>
<dbReference type="AlphaFoldDB" id="A0A8K0DC98"/>
<protein>
    <recommendedName>
        <fullName evidence="3">HTH CENPB-type domain-containing protein</fullName>
    </recommendedName>
</protein>
<evidence type="ECO:0008006" key="3">
    <source>
        <dbReference type="Google" id="ProtNLM"/>
    </source>
</evidence>
<dbReference type="Proteomes" id="UP000801492">
    <property type="component" value="Unassembled WGS sequence"/>
</dbReference>
<dbReference type="EMBL" id="VTPC01001539">
    <property type="protein sequence ID" value="KAF2901609.1"/>
    <property type="molecule type" value="Genomic_DNA"/>
</dbReference>
<comment type="caution">
    <text evidence="1">The sequence shown here is derived from an EMBL/GenBank/DDBJ whole genome shotgun (WGS) entry which is preliminary data.</text>
</comment>
<name>A0A8K0DC98_IGNLU</name>